<name>A0A537IV19_9BACT</name>
<dbReference type="GO" id="GO:0005737">
    <property type="term" value="C:cytoplasm"/>
    <property type="evidence" value="ECO:0007669"/>
    <property type="project" value="UniProtKB-SubCell"/>
</dbReference>
<dbReference type="GO" id="GO:0019674">
    <property type="term" value="P:NAD+ metabolic process"/>
    <property type="evidence" value="ECO:0007669"/>
    <property type="project" value="InterPro"/>
</dbReference>
<dbReference type="Proteomes" id="UP000318834">
    <property type="component" value="Unassembled WGS sequence"/>
</dbReference>
<protein>
    <recommendedName>
        <fullName evidence="6">NAD kinase</fullName>
        <ecNumber evidence="6">2.7.1.23</ecNumber>
    </recommendedName>
    <alternativeName>
        <fullName evidence="6">ATP-dependent NAD kinase</fullName>
    </alternativeName>
</protein>
<keyword evidence="6" id="KW-0547">Nucleotide-binding</keyword>
<evidence type="ECO:0000256" key="3">
    <source>
        <dbReference type="ARBA" id="ARBA00022857"/>
    </source>
</evidence>
<feature type="binding site" evidence="6">
    <location>
        <begin position="185"/>
        <end position="190"/>
    </location>
    <ligand>
        <name>NAD(+)</name>
        <dbReference type="ChEBI" id="CHEBI:57540"/>
    </ligand>
</feature>
<dbReference type="InterPro" id="IPR017437">
    <property type="entry name" value="ATP-NAD_kinase_PpnK-typ_C"/>
</dbReference>
<dbReference type="GO" id="GO:0046872">
    <property type="term" value="F:metal ion binding"/>
    <property type="evidence" value="ECO:0007669"/>
    <property type="project" value="UniProtKB-UniRule"/>
</dbReference>
<keyword evidence="6" id="KW-0067">ATP-binding</keyword>
<evidence type="ECO:0000313" key="7">
    <source>
        <dbReference type="EMBL" id="TMI75169.1"/>
    </source>
</evidence>
<keyword evidence="3 6" id="KW-0521">NADP</keyword>
<evidence type="ECO:0000256" key="1">
    <source>
        <dbReference type="ARBA" id="ARBA00022679"/>
    </source>
</evidence>
<dbReference type="PANTHER" id="PTHR20275:SF0">
    <property type="entry name" value="NAD KINASE"/>
    <property type="match status" value="1"/>
</dbReference>
<dbReference type="SUPFAM" id="SSF111331">
    <property type="entry name" value="NAD kinase/diacylglycerol kinase-like"/>
    <property type="match status" value="1"/>
</dbReference>
<comment type="caution">
    <text evidence="7">The sequence shown here is derived from an EMBL/GenBank/DDBJ whole genome shotgun (WGS) entry which is preliminary data.</text>
</comment>
<feature type="binding site" evidence="6">
    <location>
        <position position="77"/>
    </location>
    <ligand>
        <name>NAD(+)</name>
        <dbReference type="ChEBI" id="CHEBI:57540"/>
    </ligand>
</feature>
<dbReference type="AlphaFoldDB" id="A0A537IV19"/>
<feature type="binding site" evidence="6">
    <location>
        <begin position="72"/>
        <end position="73"/>
    </location>
    <ligand>
        <name>NAD(+)</name>
        <dbReference type="ChEBI" id="CHEBI:57540"/>
    </ligand>
</feature>
<gene>
    <name evidence="6" type="primary">nadK</name>
    <name evidence="7" type="ORF">E6H05_07030</name>
</gene>
<comment type="similarity">
    <text evidence="6">Belongs to the NAD kinase family.</text>
</comment>
<keyword evidence="2 6" id="KW-0418">Kinase</keyword>
<comment type="caution">
    <text evidence="6">Lacks conserved residue(s) required for the propagation of feature annotation.</text>
</comment>
<dbReference type="GO" id="GO:0051287">
    <property type="term" value="F:NAD binding"/>
    <property type="evidence" value="ECO:0007669"/>
    <property type="project" value="UniProtKB-ARBA"/>
</dbReference>
<dbReference type="GO" id="GO:0006741">
    <property type="term" value="P:NADP+ biosynthetic process"/>
    <property type="evidence" value="ECO:0007669"/>
    <property type="project" value="UniProtKB-UniRule"/>
</dbReference>
<dbReference type="GO" id="GO:0003951">
    <property type="term" value="F:NAD+ kinase activity"/>
    <property type="evidence" value="ECO:0007669"/>
    <property type="project" value="UniProtKB-UniRule"/>
</dbReference>
<evidence type="ECO:0000256" key="6">
    <source>
        <dbReference type="HAMAP-Rule" id="MF_00361"/>
    </source>
</evidence>
<keyword evidence="6" id="KW-0963">Cytoplasm</keyword>
<dbReference type="PANTHER" id="PTHR20275">
    <property type="entry name" value="NAD KINASE"/>
    <property type="match status" value="1"/>
</dbReference>
<reference evidence="7 8" key="1">
    <citation type="journal article" date="2019" name="Nat. Microbiol.">
        <title>Mediterranean grassland soil C-N compound turnover is dependent on rainfall and depth, and is mediated by genomically divergent microorganisms.</title>
        <authorList>
            <person name="Diamond S."/>
            <person name="Andeer P.F."/>
            <person name="Li Z."/>
            <person name="Crits-Christoph A."/>
            <person name="Burstein D."/>
            <person name="Anantharaman K."/>
            <person name="Lane K.R."/>
            <person name="Thomas B.C."/>
            <person name="Pan C."/>
            <person name="Northen T.R."/>
            <person name="Banfield J.F."/>
        </authorList>
    </citation>
    <scope>NUCLEOTIDE SEQUENCE [LARGE SCALE GENOMIC DNA]</scope>
    <source>
        <strain evidence="7">NP_8</strain>
    </source>
</reference>
<dbReference type="Pfam" id="PF01513">
    <property type="entry name" value="NAD_kinase"/>
    <property type="match status" value="1"/>
</dbReference>
<feature type="binding site" evidence="6">
    <location>
        <position position="174"/>
    </location>
    <ligand>
        <name>NAD(+)</name>
        <dbReference type="ChEBI" id="CHEBI:57540"/>
    </ligand>
</feature>
<keyword evidence="4 6" id="KW-0520">NAD</keyword>
<dbReference type="EC" id="2.7.1.23" evidence="6"/>
<dbReference type="InterPro" id="IPR002504">
    <property type="entry name" value="NADK"/>
</dbReference>
<dbReference type="InterPro" id="IPR016064">
    <property type="entry name" value="NAD/diacylglycerol_kinase_sf"/>
</dbReference>
<dbReference type="Gene3D" id="2.60.200.30">
    <property type="entry name" value="Probable inorganic polyphosphate/atp-NAD kinase, domain 2"/>
    <property type="match status" value="1"/>
</dbReference>
<feature type="binding site" evidence="6">
    <location>
        <position position="155"/>
    </location>
    <ligand>
        <name>NAD(+)</name>
        <dbReference type="ChEBI" id="CHEBI:57540"/>
    </ligand>
</feature>
<dbReference type="EMBL" id="VBAP01000047">
    <property type="protein sequence ID" value="TMI75169.1"/>
    <property type="molecule type" value="Genomic_DNA"/>
</dbReference>
<feature type="active site" description="Proton acceptor" evidence="6">
    <location>
        <position position="72"/>
    </location>
</feature>
<evidence type="ECO:0000313" key="8">
    <source>
        <dbReference type="Proteomes" id="UP000318834"/>
    </source>
</evidence>
<comment type="cofactor">
    <cofactor evidence="6">
        <name>a divalent metal cation</name>
        <dbReference type="ChEBI" id="CHEBI:60240"/>
    </cofactor>
</comment>
<accession>A0A537IV19</accession>
<dbReference type="GO" id="GO:0005524">
    <property type="term" value="F:ATP binding"/>
    <property type="evidence" value="ECO:0007669"/>
    <property type="project" value="UniProtKB-KW"/>
</dbReference>
<dbReference type="InterPro" id="IPR017438">
    <property type="entry name" value="ATP-NAD_kinase_N"/>
</dbReference>
<dbReference type="HAMAP" id="MF_00361">
    <property type="entry name" value="NAD_kinase"/>
    <property type="match status" value="1"/>
</dbReference>
<proteinExistence type="inferred from homology"/>
<comment type="catalytic activity">
    <reaction evidence="5 6">
        <text>NAD(+) + ATP = ADP + NADP(+) + H(+)</text>
        <dbReference type="Rhea" id="RHEA:18629"/>
        <dbReference type="ChEBI" id="CHEBI:15378"/>
        <dbReference type="ChEBI" id="CHEBI:30616"/>
        <dbReference type="ChEBI" id="CHEBI:57540"/>
        <dbReference type="ChEBI" id="CHEBI:58349"/>
        <dbReference type="ChEBI" id="CHEBI:456216"/>
        <dbReference type="EC" id="2.7.1.23"/>
    </reaction>
</comment>
<comment type="subcellular location">
    <subcellularLocation>
        <location evidence="6">Cytoplasm</location>
    </subcellularLocation>
</comment>
<feature type="binding site" evidence="6">
    <location>
        <begin position="144"/>
        <end position="145"/>
    </location>
    <ligand>
        <name>NAD(+)</name>
        <dbReference type="ChEBI" id="CHEBI:57540"/>
    </ligand>
</feature>
<keyword evidence="1 6" id="KW-0808">Transferase</keyword>
<comment type="function">
    <text evidence="6">Involved in the regulation of the intracellular balance of NAD and NADP, and is a key enzyme in the biosynthesis of NADP. Catalyzes specifically the phosphorylation on 2'-hydroxyl of the adenosine moiety of NAD to yield NADP.</text>
</comment>
<sequence>MKTAGIIVNTTRLREQPEMAAQVRTTIDTLLHHGGTVWLDVDGARMLGVADQGRSDDELAARAEIIIAFGGDGTILRAARLAARRSIPILGVNLGGFGFLAEISTDDLPGALPDLLAGHYELDERMMLQVQTDHAEEQPWLALNDVVVTKSGVARVLRLRVLVNGEHLASYPADGVIVATPTGSTAYSLSAGGPILHPNVDALVITPICPHTFNARSVVVDGNAAVEIALTVPSPEAIATVDGRVGVPLGESWQVRVRRAPQTTRFVRVRNSSFYGILRTKLAWGER</sequence>
<dbReference type="Pfam" id="PF20143">
    <property type="entry name" value="NAD_kinase_C"/>
    <property type="match status" value="1"/>
</dbReference>
<evidence type="ECO:0000256" key="5">
    <source>
        <dbReference type="ARBA" id="ARBA00047925"/>
    </source>
</evidence>
<evidence type="ECO:0000256" key="4">
    <source>
        <dbReference type="ARBA" id="ARBA00023027"/>
    </source>
</evidence>
<organism evidence="7 8">
    <name type="scientific">Candidatus Segetimicrobium genomatis</name>
    <dbReference type="NCBI Taxonomy" id="2569760"/>
    <lineage>
        <taxon>Bacteria</taxon>
        <taxon>Bacillati</taxon>
        <taxon>Candidatus Sysuimicrobiota</taxon>
        <taxon>Candidatus Sysuimicrobiia</taxon>
        <taxon>Candidatus Sysuimicrobiales</taxon>
        <taxon>Candidatus Segetimicrobiaceae</taxon>
        <taxon>Candidatus Segetimicrobium</taxon>
    </lineage>
</organism>
<evidence type="ECO:0000256" key="2">
    <source>
        <dbReference type="ARBA" id="ARBA00022777"/>
    </source>
</evidence>
<dbReference type="Gene3D" id="3.40.50.10330">
    <property type="entry name" value="Probable inorganic polyphosphate/atp-NAD kinase, domain 1"/>
    <property type="match status" value="1"/>
</dbReference>